<dbReference type="SUPFAM" id="SSF50249">
    <property type="entry name" value="Nucleic acid-binding proteins"/>
    <property type="match status" value="1"/>
</dbReference>
<dbReference type="InterPro" id="IPR037027">
    <property type="entry name" value="YqgF/RNaseH-like_dom_sf"/>
</dbReference>
<name>A0ABY7VUD0_9BACT</name>
<accession>A0ABY7VUD0</accession>
<gene>
    <name evidence="4" type="ORF">PQO03_02445</name>
</gene>
<dbReference type="Gene3D" id="2.40.50.140">
    <property type="entry name" value="Nucleic acid-binding proteins"/>
    <property type="match status" value="1"/>
</dbReference>
<dbReference type="Gene3D" id="1.10.150.310">
    <property type="entry name" value="Tex RuvX-like domain-like"/>
    <property type="match status" value="1"/>
</dbReference>
<dbReference type="Pfam" id="PF00575">
    <property type="entry name" value="S1"/>
    <property type="match status" value="1"/>
</dbReference>
<dbReference type="Pfam" id="PF16921">
    <property type="entry name" value="Tex_YqgF"/>
    <property type="match status" value="1"/>
</dbReference>
<keyword evidence="2" id="KW-0234">DNA repair</keyword>
<dbReference type="SMART" id="SM00316">
    <property type="entry name" value="S1"/>
    <property type="match status" value="1"/>
</dbReference>
<dbReference type="Pfam" id="PF09371">
    <property type="entry name" value="Tex_N"/>
    <property type="match status" value="1"/>
</dbReference>
<feature type="domain" description="S1 motif" evidence="3">
    <location>
        <begin position="635"/>
        <end position="704"/>
    </location>
</feature>
<keyword evidence="1" id="KW-0227">DNA damage</keyword>
<dbReference type="InterPro" id="IPR023323">
    <property type="entry name" value="Tex-like_dom_sf"/>
</dbReference>
<organism evidence="4 5">
    <name type="scientific">Lentisphaera profundi</name>
    <dbReference type="NCBI Taxonomy" id="1658616"/>
    <lineage>
        <taxon>Bacteria</taxon>
        <taxon>Pseudomonadati</taxon>
        <taxon>Lentisphaerota</taxon>
        <taxon>Lentisphaeria</taxon>
        <taxon>Lentisphaerales</taxon>
        <taxon>Lentisphaeraceae</taxon>
        <taxon>Lentisphaera</taxon>
    </lineage>
</organism>
<dbReference type="Pfam" id="PF17674">
    <property type="entry name" value="HHH_9"/>
    <property type="match status" value="1"/>
</dbReference>
<sequence length="705" mass="78495">MSEQYALMSSQLGIKSIQIQKTLELLESGASLPFIARYRKEVTGGLDEVAIANIRDLKQSLDDFNKRRKLILTSLEERGLLDGTLRQAITNTKTLTALEDIYLPYKVKKKTRASMARKKGLEDLATELMQQNGHQIDFKKYINRDKGVKNRDEALEGARDILAEQMNEDASLRAHLREAFQTHAYLISKVIKTKKDEAEKYRDYFDLNEKLTRVPAHRLLAVLRGQSEKFLRVQTRPDEEKTIRLVERHFVRGRGFSSSQVQLAAVDSYKRLIMPSLEKEVLNVAIEKADTESIRIFVANLRELLLAAPLGKKRVLAFDPGFRSGAKVVALDEEGNLLFNCNLFPVASSSSQEQEAAAETRRLIKEYKIEALAVGNGTAGRETEAFLKSLALDPPIISVDESGASIYSAGESGRLEFPNHDLTVRGSVSIGRRLQDPLAELVKLDPKSIGVGQYQHDVNQSALRRGLDDEVLYCVNAVGVDLNSSSVELLSYVSGIGPKLAAAIVTYRNQQGSFKTREELKKVPRLGGKVFEQAAGFLRVYGGKQALDASAVHPESYSLVLRMAKKLNCSMKDLLSKDNLRQELNLEDYVSTDVGLPTLEDIMNELEKPGRDPRPSFNVFSFADGVHKISDLYIGMKLPGLVTNVTKFGAFVDIGVHQDGLVHVSKLKQGFVADPTEVVRVRQQVEVTVLDVDVPRKRISLSLIG</sequence>
<dbReference type="Pfam" id="PF12836">
    <property type="entry name" value="HHH_3"/>
    <property type="match status" value="1"/>
</dbReference>
<dbReference type="PANTHER" id="PTHR10724:SF10">
    <property type="entry name" value="S1 RNA-BINDING DOMAIN-CONTAINING PROTEIN 1"/>
    <property type="match status" value="1"/>
</dbReference>
<evidence type="ECO:0000313" key="5">
    <source>
        <dbReference type="Proteomes" id="UP001214250"/>
    </source>
</evidence>
<dbReference type="InterPro" id="IPR055179">
    <property type="entry name" value="Tex-like_central_region"/>
</dbReference>
<dbReference type="SUPFAM" id="SSF53098">
    <property type="entry name" value="Ribonuclease H-like"/>
    <property type="match status" value="1"/>
</dbReference>
<dbReference type="InterPro" id="IPR032639">
    <property type="entry name" value="Tex_YqgF"/>
</dbReference>
<dbReference type="InterPro" id="IPR003029">
    <property type="entry name" value="S1_domain"/>
</dbReference>
<evidence type="ECO:0000259" key="3">
    <source>
        <dbReference type="PROSITE" id="PS50126"/>
    </source>
</evidence>
<dbReference type="InterPro" id="IPR012340">
    <property type="entry name" value="NA-bd_OB-fold"/>
</dbReference>
<dbReference type="SMART" id="SM00278">
    <property type="entry name" value="HhH1"/>
    <property type="match status" value="2"/>
</dbReference>
<dbReference type="SUPFAM" id="SSF47781">
    <property type="entry name" value="RuvA domain 2-like"/>
    <property type="match status" value="2"/>
</dbReference>
<dbReference type="InterPro" id="IPR010994">
    <property type="entry name" value="RuvA_2-like"/>
</dbReference>
<evidence type="ECO:0000313" key="4">
    <source>
        <dbReference type="EMBL" id="WDE96820.1"/>
    </source>
</evidence>
<keyword evidence="5" id="KW-1185">Reference proteome</keyword>
<dbReference type="InterPro" id="IPR003583">
    <property type="entry name" value="Hlx-hairpin-Hlx_DNA-bd_motif"/>
</dbReference>
<dbReference type="InterPro" id="IPR041692">
    <property type="entry name" value="HHH_9"/>
</dbReference>
<proteinExistence type="predicted"/>
<dbReference type="InterPro" id="IPR006641">
    <property type="entry name" value="YqgF/RNaseH-like_dom"/>
</dbReference>
<dbReference type="PROSITE" id="PS50126">
    <property type="entry name" value="S1"/>
    <property type="match status" value="1"/>
</dbReference>
<dbReference type="InterPro" id="IPR023319">
    <property type="entry name" value="Tex-like_HTH_dom_sf"/>
</dbReference>
<dbReference type="CDD" id="cd05685">
    <property type="entry name" value="S1_Tex"/>
    <property type="match status" value="1"/>
</dbReference>
<dbReference type="PANTHER" id="PTHR10724">
    <property type="entry name" value="30S RIBOSOMAL PROTEIN S1"/>
    <property type="match status" value="1"/>
</dbReference>
<dbReference type="Pfam" id="PF22706">
    <property type="entry name" value="Tex_central_region"/>
    <property type="match status" value="1"/>
</dbReference>
<dbReference type="Gene3D" id="1.10.10.650">
    <property type="entry name" value="RuvA domain 2-like"/>
    <property type="match status" value="1"/>
</dbReference>
<dbReference type="Proteomes" id="UP001214250">
    <property type="component" value="Chromosome 1"/>
</dbReference>
<dbReference type="InterPro" id="IPR050437">
    <property type="entry name" value="Ribos_protein_bS1-like"/>
</dbReference>
<dbReference type="Gene3D" id="1.10.3500.10">
    <property type="entry name" value="Tex N-terminal region-like"/>
    <property type="match status" value="1"/>
</dbReference>
<evidence type="ECO:0000256" key="2">
    <source>
        <dbReference type="ARBA" id="ARBA00023204"/>
    </source>
</evidence>
<dbReference type="EMBL" id="CP117811">
    <property type="protein sequence ID" value="WDE96820.1"/>
    <property type="molecule type" value="Genomic_DNA"/>
</dbReference>
<dbReference type="SMART" id="SM00732">
    <property type="entry name" value="YqgFc"/>
    <property type="match status" value="1"/>
</dbReference>
<dbReference type="InterPro" id="IPR012337">
    <property type="entry name" value="RNaseH-like_sf"/>
</dbReference>
<dbReference type="SUPFAM" id="SSF158832">
    <property type="entry name" value="Tex N-terminal region-like"/>
    <property type="match status" value="1"/>
</dbReference>
<dbReference type="RefSeq" id="WP_274150885.1">
    <property type="nucleotide sequence ID" value="NZ_CP117811.1"/>
</dbReference>
<dbReference type="InterPro" id="IPR044146">
    <property type="entry name" value="S1_Tex"/>
</dbReference>
<protein>
    <submittedName>
        <fullName evidence="4">Tex family protein</fullName>
    </submittedName>
</protein>
<dbReference type="InterPro" id="IPR018974">
    <property type="entry name" value="Tex-like_N"/>
</dbReference>
<dbReference type="Gene3D" id="3.30.420.140">
    <property type="entry name" value="YqgF/RNase H-like domain"/>
    <property type="match status" value="1"/>
</dbReference>
<evidence type="ECO:0000256" key="1">
    <source>
        <dbReference type="ARBA" id="ARBA00022763"/>
    </source>
</evidence>
<reference evidence="4 5" key="1">
    <citation type="submission" date="2023-02" db="EMBL/GenBank/DDBJ databases">
        <title>Genome sequence of Lentisphaera profundi SAORIC-696.</title>
        <authorList>
            <person name="Kim e."/>
            <person name="Cho J.-C."/>
            <person name="Choi A."/>
            <person name="Kang I."/>
        </authorList>
    </citation>
    <scope>NUCLEOTIDE SEQUENCE [LARGE SCALE GENOMIC DNA]</scope>
    <source>
        <strain evidence="4 5">SAORIC-696</strain>
    </source>
</reference>